<comment type="caution">
    <text evidence="1">The sequence shown here is derived from an EMBL/GenBank/DDBJ whole genome shotgun (WGS) entry which is preliminary data.</text>
</comment>
<dbReference type="InterPro" id="IPR029055">
    <property type="entry name" value="Ntn_hydrolases_N"/>
</dbReference>
<accession>W1W2E7</accession>
<dbReference type="GO" id="GO:0016787">
    <property type="term" value="F:hydrolase activity"/>
    <property type="evidence" value="ECO:0007669"/>
    <property type="project" value="InterPro"/>
</dbReference>
<protein>
    <submittedName>
        <fullName evidence="1">Penicillin G acylase</fullName>
    </submittedName>
</protein>
<dbReference type="GO" id="GO:0017000">
    <property type="term" value="P:antibiotic biosynthetic process"/>
    <property type="evidence" value="ECO:0007669"/>
    <property type="project" value="InterPro"/>
</dbReference>
<dbReference type="SUPFAM" id="SSF56235">
    <property type="entry name" value="N-terminal nucleophile aminohydrolases (Ntn hydrolases)"/>
    <property type="match status" value="1"/>
</dbReference>
<organism evidence="1 2">
    <name type="scientific">Escherichia coli DORA_A_5_14_21</name>
    <dbReference type="NCBI Taxonomy" id="1403943"/>
    <lineage>
        <taxon>Bacteria</taxon>
        <taxon>Pseudomonadati</taxon>
        <taxon>Pseudomonadota</taxon>
        <taxon>Gammaproteobacteria</taxon>
        <taxon>Enterobacterales</taxon>
        <taxon>Enterobacteriaceae</taxon>
        <taxon>Escherichia</taxon>
    </lineage>
</organism>
<dbReference type="EMBL" id="AZLZ01002785">
    <property type="protein sequence ID" value="ETJ12403.1"/>
    <property type="molecule type" value="Genomic_DNA"/>
</dbReference>
<feature type="non-terminal residue" evidence="1">
    <location>
        <position position="75"/>
    </location>
</feature>
<name>W1W2E7_ECOLX</name>
<evidence type="ECO:0000313" key="2">
    <source>
        <dbReference type="Proteomes" id="UP000018853"/>
    </source>
</evidence>
<dbReference type="Pfam" id="PF01804">
    <property type="entry name" value="Penicil_amidase"/>
    <property type="match status" value="1"/>
</dbReference>
<reference evidence="1 2" key="1">
    <citation type="submission" date="2013-12" db="EMBL/GenBank/DDBJ databases">
        <title>A Varibaculum cambriense genome reconstructed from a premature infant gut community with otherwise low bacterial novelty that shifts toward anaerobic metabolism during the third week of life.</title>
        <authorList>
            <person name="Brown C.T."/>
            <person name="Sharon I."/>
            <person name="Thomas B.C."/>
            <person name="Castelle C.J."/>
            <person name="Morowitz M.J."/>
            <person name="Banfield J.F."/>
        </authorList>
    </citation>
    <scope>NUCLEOTIDE SEQUENCE [LARGE SCALE GENOMIC DNA]</scope>
    <source>
        <strain evidence="2">DORA_A_5_14_21</strain>
    </source>
</reference>
<evidence type="ECO:0000313" key="1">
    <source>
        <dbReference type="EMBL" id="ETJ12403.1"/>
    </source>
</evidence>
<dbReference type="Gene3D" id="3.60.20.10">
    <property type="entry name" value="Glutamine Phosphoribosylpyrophosphate, subunit 1, domain 1"/>
    <property type="match status" value="1"/>
</dbReference>
<proteinExistence type="predicted"/>
<dbReference type="Proteomes" id="UP000018853">
    <property type="component" value="Unassembled WGS sequence"/>
</dbReference>
<sequence length="75" mass="7773">MLDRPAKGADGALLALTAGKNRETIAAQFAQGGANGLAGYPTTSNMWVIGKSKAQDAKAIMVNGPQFGWYAPAYT</sequence>
<dbReference type="InterPro" id="IPR002692">
    <property type="entry name" value="S45"/>
</dbReference>
<gene>
    <name evidence="1" type="ORF">Q609_ECAC02785G0001</name>
</gene>
<dbReference type="AlphaFoldDB" id="W1W2E7"/>